<name>A0A182Y9T7_ANOST</name>
<dbReference type="InterPro" id="IPR004045">
    <property type="entry name" value="Glutathione_S-Trfase_N"/>
</dbReference>
<comment type="similarity">
    <text evidence="1">Belongs to the GST superfamily. Theta family.</text>
</comment>
<dbReference type="GO" id="GO:0006749">
    <property type="term" value="P:glutathione metabolic process"/>
    <property type="evidence" value="ECO:0007669"/>
    <property type="project" value="TreeGrafter"/>
</dbReference>
<dbReference type="FunFam" id="3.40.30.10:FF:000034">
    <property type="entry name" value="glutathione S-transferase 1"/>
    <property type="match status" value="1"/>
</dbReference>
<dbReference type="SFLD" id="SFLDG00358">
    <property type="entry name" value="Main_(cytGST)"/>
    <property type="match status" value="1"/>
</dbReference>
<evidence type="ECO:0000256" key="1">
    <source>
        <dbReference type="ARBA" id="ARBA00009899"/>
    </source>
</evidence>
<dbReference type="Pfam" id="PF13417">
    <property type="entry name" value="GST_N_3"/>
    <property type="match status" value="1"/>
</dbReference>
<dbReference type="Pfam" id="PF13409">
    <property type="entry name" value="GST_N_2"/>
    <property type="match status" value="1"/>
</dbReference>
<dbReference type="VEuPathDB" id="VectorBase:ASTEI20_045507"/>
<protein>
    <recommendedName>
        <fullName evidence="3">glutathione transferase</fullName>
        <ecNumber evidence="3">2.5.1.18</ecNumber>
    </recommendedName>
    <alternativeName>
        <fullName evidence="5">GST class-theta</fullName>
    </alternativeName>
</protein>
<dbReference type="EC" id="2.5.1.18" evidence="3"/>
<reference evidence="8" key="1">
    <citation type="journal article" date="2014" name="Genome Biol.">
        <title>Genome analysis of a major urban malaria vector mosquito, Anopheles stephensi.</title>
        <authorList>
            <person name="Jiang X."/>
            <person name="Peery A."/>
            <person name="Hall A.B."/>
            <person name="Sharma A."/>
            <person name="Chen X.G."/>
            <person name="Waterhouse R.M."/>
            <person name="Komissarov A."/>
            <person name="Riehle M.M."/>
            <person name="Shouche Y."/>
            <person name="Sharakhova M.V."/>
            <person name="Lawson D."/>
            <person name="Pakpour N."/>
            <person name="Arensburger P."/>
            <person name="Davidson V.L."/>
            <person name="Eiglmeier K."/>
            <person name="Emrich S."/>
            <person name="George P."/>
            <person name="Kennedy R.C."/>
            <person name="Mane S.P."/>
            <person name="Maslen G."/>
            <person name="Oringanje C."/>
            <person name="Qi Y."/>
            <person name="Settlage R."/>
            <person name="Tojo M."/>
            <person name="Tubio J.M."/>
            <person name="Unger M.F."/>
            <person name="Wang B."/>
            <person name="Vernick K.D."/>
            <person name="Ribeiro J.M."/>
            <person name="James A.A."/>
            <person name="Michel K."/>
            <person name="Riehle M.A."/>
            <person name="Luckhart S."/>
            <person name="Sharakhov I.V."/>
            <person name="Tu Z."/>
        </authorList>
    </citation>
    <scope>NUCLEOTIDE SEQUENCE [LARGE SCALE GENOMIC DNA]</scope>
    <source>
        <strain evidence="8">Indian</strain>
    </source>
</reference>
<comment type="catalytic activity">
    <reaction evidence="6">
        <text>RX + glutathione = an S-substituted glutathione + a halide anion + H(+)</text>
        <dbReference type="Rhea" id="RHEA:16437"/>
        <dbReference type="ChEBI" id="CHEBI:15378"/>
        <dbReference type="ChEBI" id="CHEBI:16042"/>
        <dbReference type="ChEBI" id="CHEBI:17792"/>
        <dbReference type="ChEBI" id="CHEBI:57925"/>
        <dbReference type="ChEBI" id="CHEBI:90779"/>
        <dbReference type="EC" id="2.5.1.18"/>
    </reaction>
</comment>
<proteinExistence type="inferred from homology"/>
<dbReference type="InterPro" id="IPR036282">
    <property type="entry name" value="Glutathione-S-Trfase_C_sf"/>
</dbReference>
<dbReference type="InterPro" id="IPR010987">
    <property type="entry name" value="Glutathione-S-Trfase_C-like"/>
</dbReference>
<reference evidence="7" key="2">
    <citation type="submission" date="2020-05" db="UniProtKB">
        <authorList>
            <consortium name="EnsemblMetazoa"/>
        </authorList>
    </citation>
    <scope>IDENTIFICATION</scope>
    <source>
        <strain evidence="7">Indian</strain>
    </source>
</reference>
<keyword evidence="8" id="KW-1185">Reference proteome</keyword>
<dbReference type="FunFam" id="1.20.1050.10:FF:000007">
    <property type="entry name" value="Glutathione S-transferase 1-1"/>
    <property type="match status" value="2"/>
</dbReference>
<dbReference type="Proteomes" id="UP000076408">
    <property type="component" value="Unassembled WGS sequence"/>
</dbReference>
<evidence type="ECO:0000313" key="7">
    <source>
        <dbReference type="EnsemblMetazoa" id="ASTEI05223-PA"/>
    </source>
</evidence>
<comment type="subunit">
    <text evidence="2">Homodimer.</text>
</comment>
<dbReference type="GO" id="GO:0004364">
    <property type="term" value="F:glutathione transferase activity"/>
    <property type="evidence" value="ECO:0007669"/>
    <property type="project" value="UniProtKB-EC"/>
</dbReference>
<dbReference type="SFLD" id="SFLDG01153">
    <property type="entry name" value="Main.4:_Theta-like"/>
    <property type="match status" value="1"/>
</dbReference>
<dbReference type="PANTHER" id="PTHR43969:SF3">
    <property type="entry name" value="GLUTATHIONE S TRANSFERASE E11, ISOFORM A-RELATED"/>
    <property type="match status" value="1"/>
</dbReference>
<dbReference type="SFLD" id="SFLDS00019">
    <property type="entry name" value="Glutathione_Transferase_(cytos"/>
    <property type="match status" value="1"/>
</dbReference>
<dbReference type="CDD" id="cd03177">
    <property type="entry name" value="GST_C_Delta_Epsilon"/>
    <property type="match status" value="2"/>
</dbReference>
<accession>A0A182Y9T7</accession>
<dbReference type="SUPFAM" id="SSF52833">
    <property type="entry name" value="Thioredoxin-like"/>
    <property type="match status" value="3"/>
</dbReference>
<keyword evidence="4" id="KW-0808">Transferase</keyword>
<evidence type="ECO:0000256" key="3">
    <source>
        <dbReference type="ARBA" id="ARBA00012452"/>
    </source>
</evidence>
<dbReference type="PANTHER" id="PTHR43969">
    <property type="entry name" value="GLUTATHIONE S TRANSFERASE D10, ISOFORM A-RELATED"/>
    <property type="match status" value="1"/>
</dbReference>
<dbReference type="AlphaFoldDB" id="A0A182Y9T7"/>
<dbReference type="VEuPathDB" id="VectorBase:ASTEI05223"/>
<evidence type="ECO:0000256" key="6">
    <source>
        <dbReference type="ARBA" id="ARBA00047960"/>
    </source>
</evidence>
<organism evidence="7 8">
    <name type="scientific">Anopheles stephensi</name>
    <name type="common">Indo-Pakistan malaria mosquito</name>
    <dbReference type="NCBI Taxonomy" id="30069"/>
    <lineage>
        <taxon>Eukaryota</taxon>
        <taxon>Metazoa</taxon>
        <taxon>Ecdysozoa</taxon>
        <taxon>Arthropoda</taxon>
        <taxon>Hexapoda</taxon>
        <taxon>Insecta</taxon>
        <taxon>Pterygota</taxon>
        <taxon>Neoptera</taxon>
        <taxon>Endopterygota</taxon>
        <taxon>Diptera</taxon>
        <taxon>Nematocera</taxon>
        <taxon>Culicoidea</taxon>
        <taxon>Culicidae</taxon>
        <taxon>Anophelinae</taxon>
        <taxon>Anopheles</taxon>
    </lineage>
</organism>
<dbReference type="VEuPathDB" id="VectorBase:ASTE001492"/>
<evidence type="ECO:0000313" key="8">
    <source>
        <dbReference type="Proteomes" id="UP000076408"/>
    </source>
</evidence>
<dbReference type="PROSITE" id="PS50404">
    <property type="entry name" value="GST_NTER"/>
    <property type="match status" value="2"/>
</dbReference>
<dbReference type="CDD" id="cd03045">
    <property type="entry name" value="GST_N_Delta_Epsilon"/>
    <property type="match status" value="2"/>
</dbReference>
<evidence type="ECO:0000256" key="2">
    <source>
        <dbReference type="ARBA" id="ARBA00011738"/>
    </source>
</evidence>
<dbReference type="Pfam" id="PF00043">
    <property type="entry name" value="GST_C"/>
    <property type="match status" value="1"/>
</dbReference>
<dbReference type="STRING" id="30069.A0A182Y9T7"/>
<dbReference type="Gene3D" id="3.40.30.10">
    <property type="entry name" value="Glutaredoxin"/>
    <property type="match status" value="3"/>
</dbReference>
<dbReference type="InterPro" id="IPR040079">
    <property type="entry name" value="Glutathione_S-Trfase"/>
</dbReference>
<dbReference type="VEuPathDB" id="VectorBase:ASTE016032"/>
<dbReference type="EnsemblMetazoa" id="ASTEI05223-RA">
    <property type="protein sequence ID" value="ASTEI05223-PA"/>
    <property type="gene ID" value="ASTEI05223"/>
</dbReference>
<dbReference type="SUPFAM" id="SSF47616">
    <property type="entry name" value="GST C-terminal domain-like"/>
    <property type="match status" value="2"/>
</dbReference>
<sequence>MPKPVLYTVGLSPPCRAVELTAKALGLDLERRTVDLLAGDNLKPEFLKLNPKHTIPVLDDDGTIIGESHAIMIYLVRKYGKTDALYPSDIVQQARVHEALHFESGVLFARLRFITELVFFARKPEIPDDRIEYVRKAYRLLEDSLCDEFVAGRGMTIADFSCISTVASTVGFIPLDKSEFPRTIAWMERMKKQLPFYEEANGAGATALGQFLVLYTLHLSPPCRAVELTAKALGLELEQKNINLLAGDHLQPEFLKVSPPVRGVLLTIAALGVRDRIKFEYINLFAAGHLSADFIKINPLHTIPVLRHGDLTLIDSHAILMYLCDTFASEDGGAAFAIRDTLTRAKVFNMLCFNNGHLFQRDAELMRKIFSGEITDPSGHLKPIEETIDALEHFLKQSRYTALDRLSVADFAIVSTLSTLDLLVPVKADRWPRVYEWFVEMQSLPYYNEHNRVGLERLREKLSSRIKI</sequence>
<dbReference type="VEuPathDB" id="VectorBase:ASTEI20_044946"/>
<dbReference type="Gene3D" id="1.20.1050.10">
    <property type="match status" value="2"/>
</dbReference>
<dbReference type="InterPro" id="IPR004046">
    <property type="entry name" value="GST_C"/>
</dbReference>
<dbReference type="InterPro" id="IPR036249">
    <property type="entry name" value="Thioredoxin-like_sf"/>
</dbReference>
<evidence type="ECO:0000256" key="5">
    <source>
        <dbReference type="ARBA" id="ARBA00041523"/>
    </source>
</evidence>
<evidence type="ECO:0000256" key="4">
    <source>
        <dbReference type="ARBA" id="ARBA00022679"/>
    </source>
</evidence>
<dbReference type="OMA" id="LDYSKEC"/>
<dbReference type="PROSITE" id="PS50405">
    <property type="entry name" value="GST_CTER"/>
    <property type="match status" value="2"/>
</dbReference>